<dbReference type="Proteomes" id="UP000789920">
    <property type="component" value="Unassembled WGS sequence"/>
</dbReference>
<dbReference type="EMBL" id="CAJVQC010147705">
    <property type="protein sequence ID" value="CAG8845646.1"/>
    <property type="molecule type" value="Genomic_DNA"/>
</dbReference>
<gene>
    <name evidence="1" type="ORF">RPERSI_LOCUS33758</name>
</gene>
<keyword evidence="2" id="KW-1185">Reference proteome</keyword>
<accession>A0ACA9SPK7</accession>
<evidence type="ECO:0000313" key="1">
    <source>
        <dbReference type="EMBL" id="CAG8845646.1"/>
    </source>
</evidence>
<reference evidence="1" key="1">
    <citation type="submission" date="2021-06" db="EMBL/GenBank/DDBJ databases">
        <authorList>
            <person name="Kallberg Y."/>
            <person name="Tangrot J."/>
            <person name="Rosling A."/>
        </authorList>
    </citation>
    <scope>NUCLEOTIDE SEQUENCE</scope>
    <source>
        <strain evidence="1">MA461A</strain>
    </source>
</reference>
<name>A0ACA9SPK7_9GLOM</name>
<proteinExistence type="predicted"/>
<evidence type="ECO:0000313" key="2">
    <source>
        <dbReference type="Proteomes" id="UP000789920"/>
    </source>
</evidence>
<organism evidence="1 2">
    <name type="scientific">Racocetra persica</name>
    <dbReference type="NCBI Taxonomy" id="160502"/>
    <lineage>
        <taxon>Eukaryota</taxon>
        <taxon>Fungi</taxon>
        <taxon>Fungi incertae sedis</taxon>
        <taxon>Mucoromycota</taxon>
        <taxon>Glomeromycotina</taxon>
        <taxon>Glomeromycetes</taxon>
        <taxon>Diversisporales</taxon>
        <taxon>Gigasporaceae</taxon>
        <taxon>Racocetra</taxon>
    </lineage>
</organism>
<comment type="caution">
    <text evidence="1">The sequence shown here is derived from an EMBL/GenBank/DDBJ whole genome shotgun (WGS) entry which is preliminary data.</text>
</comment>
<protein>
    <submittedName>
        <fullName evidence="1">501_t:CDS:1</fullName>
    </submittedName>
</protein>
<feature type="non-terminal residue" evidence="1">
    <location>
        <position position="1"/>
    </location>
</feature>
<sequence length="53" mass="5940">GDYDKVVLYSRKRELKTGESVKICKICSALAGTVQYNLTEESTNEESQEEAPK</sequence>